<evidence type="ECO:0000313" key="1">
    <source>
        <dbReference type="EMBL" id="AGP79788.1"/>
    </source>
</evidence>
<keyword evidence="1" id="KW-0614">Plasmid</keyword>
<name>S5ASF3_9ALTE</name>
<organism evidence="1 2">
    <name type="scientific">Alteromonas mediterranea 615</name>
    <dbReference type="NCBI Taxonomy" id="1300253"/>
    <lineage>
        <taxon>Bacteria</taxon>
        <taxon>Pseudomonadati</taxon>
        <taxon>Pseudomonadota</taxon>
        <taxon>Gammaproteobacteria</taxon>
        <taxon>Alteromonadales</taxon>
        <taxon>Alteromonadaceae</taxon>
        <taxon>Alteromonas/Salinimonas group</taxon>
        <taxon>Alteromonas</taxon>
    </lineage>
</organism>
<sequence>MRCSACGQDQSSVGDDVSIRVDVNQAWSESQLLMVWLHYKKPVLI</sequence>
<reference evidence="1 2" key="1">
    <citation type="journal article" date="2013" name="Genome Biol. Evol.">
        <title>Genomic Diversity of "Deep Ecotype" Alteromonas macleodii Isolates: Evidence for Pan-Mediterranean Clonal Frames.</title>
        <authorList>
            <person name="Lopez-Perez M."/>
            <person name="Gonzaga A."/>
            <person name="Rodriguez-Valera F."/>
        </authorList>
    </citation>
    <scope>NUCLEOTIDE SEQUENCE [LARGE SCALE GENOMIC DNA]</scope>
    <source>
        <strain evidence="2">'English Channel 615'</strain>
        <plasmid evidence="2">Plasmid</plasmid>
    </source>
</reference>
<gene>
    <name evidence="1" type="ORF">I633_21766</name>
</gene>
<dbReference type="AlphaFoldDB" id="S5ASF3"/>
<proteinExistence type="predicted"/>
<dbReference type="BioCyc" id="AMAC1300253:G12YX-3435-MONOMER"/>
<protein>
    <submittedName>
        <fullName evidence="1">Uncharacterized protein</fullName>
    </submittedName>
</protein>
<dbReference type="HOGENOM" id="CLU_3195293_0_0_6"/>
<accession>S5ASF3</accession>
<dbReference type="PATRIC" id="fig|1300253.3.peg.4537"/>
<dbReference type="EMBL" id="CP004847">
    <property type="protein sequence ID" value="AGP79788.1"/>
    <property type="molecule type" value="Genomic_DNA"/>
</dbReference>
<evidence type="ECO:0000313" key="2">
    <source>
        <dbReference type="Proteomes" id="UP000014909"/>
    </source>
</evidence>
<geneLocation type="plasmid" evidence="1">
    <name>unnamed</name>
</geneLocation>
<dbReference type="Proteomes" id="UP000014909">
    <property type="component" value="Plasmid unnamed"/>
</dbReference>
<dbReference type="KEGG" id="amh:I633_21766"/>